<keyword evidence="1" id="KW-0614">Plasmid</keyword>
<organism evidence="1">
    <name type="scientific">Klebsiella pneumoniae</name>
    <dbReference type="NCBI Taxonomy" id="573"/>
    <lineage>
        <taxon>Bacteria</taxon>
        <taxon>Pseudomonadati</taxon>
        <taxon>Pseudomonadota</taxon>
        <taxon>Gammaproteobacteria</taxon>
        <taxon>Enterobacterales</taxon>
        <taxon>Enterobacteriaceae</taxon>
        <taxon>Klebsiella/Raoultella group</taxon>
        <taxon>Klebsiella</taxon>
        <taxon>Klebsiella pneumoniae complex</taxon>
    </lineage>
</organism>
<protein>
    <submittedName>
        <fullName evidence="1">Uncharacterized protein</fullName>
    </submittedName>
</protein>
<evidence type="ECO:0000313" key="1">
    <source>
        <dbReference type="EMBL" id="AYF52226.1"/>
    </source>
</evidence>
<name>A0A386YFN2_KLEPN</name>
<proteinExistence type="predicted"/>
<reference evidence="1" key="1">
    <citation type="submission" date="2018-08" db="EMBL/GenBank/DDBJ databases">
        <title>A One Health study of the genetic relatedness of Klebsiella pneumoniae and their mobile elements in the United Kingdom.</title>
        <authorList>
            <person name="Ludden C."/>
        </authorList>
    </citation>
    <scope>NUCLEOTIDE SEQUENCE</scope>
    <source>
        <strain evidence="1">VRES1247</strain>
        <plasmid evidence="1">unnamed</plasmid>
    </source>
</reference>
<dbReference type="AlphaFoldDB" id="A0A386YFN2"/>
<accession>A0A386YFN2</accession>
<dbReference type="EMBL" id="MH745930">
    <property type="protein sequence ID" value="AYF52226.1"/>
    <property type="molecule type" value="Genomic_DNA"/>
</dbReference>
<geneLocation type="plasmid" evidence="1">
    <name>unnamed</name>
</geneLocation>
<sequence length="133" mass="14462">MRSAPVFRISGIQDVMPGVPISAGRGQGAKDLRGIATVTGKGNGQGGSHVQRKYPGIDFHRARILMPGQCLDDLPGLPVIKHVHNIAVTESMRRHGDRKMHAVSFSPLHRLFSQLRIVSSVTGHNGSRRRGGW</sequence>